<proteinExistence type="predicted"/>
<comment type="caution">
    <text evidence="2">The sequence shown here is derived from an EMBL/GenBank/DDBJ whole genome shotgun (WGS) entry which is preliminary data.</text>
</comment>
<accession>A0A645FY62</accession>
<evidence type="ECO:0000256" key="1">
    <source>
        <dbReference type="SAM" id="Phobius"/>
    </source>
</evidence>
<organism evidence="2">
    <name type="scientific">bioreactor metagenome</name>
    <dbReference type="NCBI Taxonomy" id="1076179"/>
    <lineage>
        <taxon>unclassified sequences</taxon>
        <taxon>metagenomes</taxon>
        <taxon>ecological metagenomes</taxon>
    </lineage>
</organism>
<dbReference type="AlphaFoldDB" id="A0A645FY62"/>
<sequence>MQKIKDEIIGLFFEMAGVSAFAAVLYLMTLFFMR</sequence>
<reference evidence="2" key="1">
    <citation type="submission" date="2019-08" db="EMBL/GenBank/DDBJ databases">
        <authorList>
            <person name="Kucharzyk K."/>
            <person name="Murdoch R.W."/>
            <person name="Higgins S."/>
            <person name="Loffler F."/>
        </authorList>
    </citation>
    <scope>NUCLEOTIDE SEQUENCE</scope>
</reference>
<keyword evidence="1" id="KW-1133">Transmembrane helix</keyword>
<keyword evidence="1" id="KW-0812">Transmembrane</keyword>
<gene>
    <name evidence="2" type="ORF">SDC9_166857</name>
</gene>
<protein>
    <submittedName>
        <fullName evidence="2">Uncharacterized protein</fullName>
    </submittedName>
</protein>
<name>A0A645FY62_9ZZZZ</name>
<dbReference type="EMBL" id="VSSQ01067048">
    <property type="protein sequence ID" value="MPN19487.1"/>
    <property type="molecule type" value="Genomic_DNA"/>
</dbReference>
<keyword evidence="1" id="KW-0472">Membrane</keyword>
<feature type="transmembrane region" description="Helical" evidence="1">
    <location>
        <begin position="12"/>
        <end position="33"/>
    </location>
</feature>
<evidence type="ECO:0000313" key="2">
    <source>
        <dbReference type="EMBL" id="MPN19487.1"/>
    </source>
</evidence>